<evidence type="ECO:0000313" key="1">
    <source>
        <dbReference type="EMBL" id="OGK05090.1"/>
    </source>
</evidence>
<dbReference type="EMBL" id="MFYX01000062">
    <property type="protein sequence ID" value="OGK05090.1"/>
    <property type="molecule type" value="Genomic_DNA"/>
</dbReference>
<sequence length="72" mass="8612">MMAGWNLFFTVRIRVPDNRNYPVNMVRHDFIRTQFHMPVPAGYCFPVFFRNGFQFGIIEIVRPVACFDRNKI</sequence>
<name>A0A1F7FEH0_UNCRA</name>
<organism evidence="1 2">
    <name type="scientific">Candidatus Raymondbacteria bacterium RIFOXYD12_FULL_49_13</name>
    <dbReference type="NCBI Taxonomy" id="1817890"/>
    <lineage>
        <taxon>Bacteria</taxon>
        <taxon>Raymondiibacteriota</taxon>
    </lineage>
</organism>
<dbReference type="AlphaFoldDB" id="A0A1F7FEH0"/>
<gene>
    <name evidence="1" type="ORF">A2519_22690</name>
</gene>
<comment type="caution">
    <text evidence="1">The sequence shown here is derived from an EMBL/GenBank/DDBJ whole genome shotgun (WGS) entry which is preliminary data.</text>
</comment>
<accession>A0A1F7FEH0</accession>
<protein>
    <submittedName>
        <fullName evidence="1">Uncharacterized protein</fullName>
    </submittedName>
</protein>
<evidence type="ECO:0000313" key="2">
    <source>
        <dbReference type="Proteomes" id="UP000179243"/>
    </source>
</evidence>
<reference evidence="1 2" key="1">
    <citation type="journal article" date="2016" name="Nat. Commun.">
        <title>Thousands of microbial genomes shed light on interconnected biogeochemical processes in an aquifer system.</title>
        <authorList>
            <person name="Anantharaman K."/>
            <person name="Brown C.T."/>
            <person name="Hug L.A."/>
            <person name="Sharon I."/>
            <person name="Castelle C.J."/>
            <person name="Probst A.J."/>
            <person name="Thomas B.C."/>
            <person name="Singh A."/>
            <person name="Wilkins M.J."/>
            <person name="Karaoz U."/>
            <person name="Brodie E.L."/>
            <person name="Williams K.H."/>
            <person name="Hubbard S.S."/>
            <person name="Banfield J.F."/>
        </authorList>
    </citation>
    <scope>NUCLEOTIDE SEQUENCE [LARGE SCALE GENOMIC DNA]</scope>
</reference>
<proteinExistence type="predicted"/>
<dbReference type="Proteomes" id="UP000179243">
    <property type="component" value="Unassembled WGS sequence"/>
</dbReference>